<gene>
    <name evidence="6" type="ORF">GlitD10_1803</name>
</gene>
<accession>A0A1J0ADX8</accession>
<dbReference type="RefSeq" id="WP_071454619.1">
    <property type="nucleotide sequence ID" value="NZ_CP017675.1"/>
</dbReference>
<evidence type="ECO:0000313" key="6">
    <source>
        <dbReference type="EMBL" id="APB34129.1"/>
    </source>
</evidence>
<dbReference type="SUPFAM" id="SSF52540">
    <property type="entry name" value="P-loop containing nucleoside triphosphate hydrolases"/>
    <property type="match status" value="1"/>
</dbReference>
<dbReference type="GO" id="GO:0016887">
    <property type="term" value="F:ATP hydrolysis activity"/>
    <property type="evidence" value="ECO:0007669"/>
    <property type="project" value="InterPro"/>
</dbReference>
<keyword evidence="2" id="KW-0813">Transport</keyword>
<comment type="similarity">
    <text evidence="1">Belongs to the ABC transporter superfamily.</text>
</comment>
<dbReference type="InterPro" id="IPR003439">
    <property type="entry name" value="ABC_transporter-like_ATP-bd"/>
</dbReference>
<name>A0A1J0ADX8_9CYAN</name>
<dbReference type="InterPro" id="IPR003593">
    <property type="entry name" value="AAA+_ATPase"/>
</dbReference>
<keyword evidence="7" id="KW-1185">Reference proteome</keyword>
<keyword evidence="4" id="KW-0067">ATP-binding</keyword>
<dbReference type="Gene3D" id="3.40.50.300">
    <property type="entry name" value="P-loop containing nucleotide triphosphate hydrolases"/>
    <property type="match status" value="1"/>
</dbReference>
<dbReference type="OrthoDB" id="505485at2"/>
<dbReference type="KEGG" id="glt:GlitD10_1803"/>
<keyword evidence="3" id="KW-0547">Nucleotide-binding</keyword>
<proteinExistence type="inferred from homology"/>
<dbReference type="AlphaFoldDB" id="A0A1J0ADX8"/>
<dbReference type="EMBL" id="CP017675">
    <property type="protein sequence ID" value="APB34129.1"/>
    <property type="molecule type" value="Genomic_DNA"/>
</dbReference>
<dbReference type="InterPro" id="IPR017871">
    <property type="entry name" value="ABC_transporter-like_CS"/>
</dbReference>
<dbReference type="PROSITE" id="PS00211">
    <property type="entry name" value="ABC_TRANSPORTER_1"/>
    <property type="match status" value="1"/>
</dbReference>
<dbReference type="PANTHER" id="PTHR42711">
    <property type="entry name" value="ABC TRANSPORTER ATP-BINDING PROTEIN"/>
    <property type="match status" value="1"/>
</dbReference>
<evidence type="ECO:0000313" key="7">
    <source>
        <dbReference type="Proteomes" id="UP000180235"/>
    </source>
</evidence>
<feature type="domain" description="ABC transporter" evidence="5">
    <location>
        <begin position="2"/>
        <end position="229"/>
    </location>
</feature>
<evidence type="ECO:0000256" key="4">
    <source>
        <dbReference type="ARBA" id="ARBA00022840"/>
    </source>
</evidence>
<dbReference type="GO" id="GO:0005524">
    <property type="term" value="F:ATP binding"/>
    <property type="evidence" value="ECO:0007669"/>
    <property type="project" value="UniProtKB-KW"/>
</dbReference>
<evidence type="ECO:0000259" key="5">
    <source>
        <dbReference type="PROSITE" id="PS50893"/>
    </source>
</evidence>
<sequence length="311" mass="34997">MLKIERLYKSHQKRPVLQGIDLEIKSGEIYGLLGPNGAGKTTLINIICHLLNADQGQVYIAGQTWRPQHRYLLGISPQKNLLYQSLTCGEHLYFFGRIYGVPERELPRRVKQCLTLVGLASRADSLAENLSGGMQKRLNIAIALIHQPKLLILDEPTASLDIESRFEVWQLIRQCQQQGMTLLLTTHLLEEAERMCDRIGILKQGKLAAEGSLPSLQTLIQAAEILSIQTPTPKVAIERAQSLGWPIRYYHQDLLFWVPETLELNQIIHLFAGISLTSVARQPVRLEHIYLEIMHGDSPPTKIPQLSPGEG</sequence>
<dbReference type="PROSITE" id="PS50893">
    <property type="entry name" value="ABC_TRANSPORTER_2"/>
    <property type="match status" value="1"/>
</dbReference>
<dbReference type="InterPro" id="IPR027417">
    <property type="entry name" value="P-loop_NTPase"/>
</dbReference>
<dbReference type="PANTHER" id="PTHR42711:SF5">
    <property type="entry name" value="ABC TRANSPORTER ATP-BINDING PROTEIN NATA"/>
    <property type="match status" value="1"/>
</dbReference>
<evidence type="ECO:0000256" key="3">
    <source>
        <dbReference type="ARBA" id="ARBA00022741"/>
    </source>
</evidence>
<evidence type="ECO:0000256" key="2">
    <source>
        <dbReference type="ARBA" id="ARBA00022448"/>
    </source>
</evidence>
<dbReference type="STRING" id="1188229.GlitD10_1803"/>
<evidence type="ECO:0000256" key="1">
    <source>
        <dbReference type="ARBA" id="ARBA00005417"/>
    </source>
</evidence>
<dbReference type="InterPro" id="IPR050763">
    <property type="entry name" value="ABC_transporter_ATP-binding"/>
</dbReference>
<dbReference type="Pfam" id="PF00005">
    <property type="entry name" value="ABC_tran"/>
    <property type="match status" value="1"/>
</dbReference>
<dbReference type="SMART" id="SM00382">
    <property type="entry name" value="AAA"/>
    <property type="match status" value="1"/>
</dbReference>
<organism evidence="6 7">
    <name type="scientific">Gloeomargarita lithophora Alchichica-D10</name>
    <dbReference type="NCBI Taxonomy" id="1188229"/>
    <lineage>
        <taxon>Bacteria</taxon>
        <taxon>Bacillati</taxon>
        <taxon>Cyanobacteriota</taxon>
        <taxon>Cyanophyceae</taxon>
        <taxon>Gloeomargaritales</taxon>
        <taxon>Gloeomargaritaceae</taxon>
        <taxon>Gloeomargarita</taxon>
    </lineage>
</organism>
<protein>
    <submittedName>
        <fullName evidence="6">Sulfate-transporting ATPase</fullName>
    </submittedName>
</protein>
<dbReference type="Proteomes" id="UP000180235">
    <property type="component" value="Chromosome"/>
</dbReference>
<reference evidence="6 7" key="1">
    <citation type="submission" date="2016-10" db="EMBL/GenBank/DDBJ databases">
        <title>Description of Gloeomargarita lithophora gen. nov., sp. nov., a thylakoid-bearing basal-branching cyanobacterium with intracellular carbonates, and proposal for Gloeomargaritales ord. nov.</title>
        <authorList>
            <person name="Moreira D."/>
            <person name="Tavera R."/>
            <person name="Benzerara K."/>
            <person name="Skouri-Panet F."/>
            <person name="Couradeau E."/>
            <person name="Gerard E."/>
            <person name="Loussert C."/>
            <person name="Novelo E."/>
            <person name="Zivanovic Y."/>
            <person name="Lopez-Garcia P."/>
        </authorList>
    </citation>
    <scope>NUCLEOTIDE SEQUENCE [LARGE SCALE GENOMIC DNA]</scope>
    <source>
        <strain evidence="6 7">D10</strain>
    </source>
</reference>